<dbReference type="InterPro" id="IPR036397">
    <property type="entry name" value="RNaseH_sf"/>
</dbReference>
<dbReference type="InterPro" id="IPR002156">
    <property type="entry name" value="RNaseH_domain"/>
</dbReference>
<organism evidence="2 3">
    <name type="scientific">Camellia sinensis</name>
    <name type="common">Tea plant</name>
    <name type="synonym">Thea sinensis</name>
    <dbReference type="NCBI Taxonomy" id="4442"/>
    <lineage>
        <taxon>Eukaryota</taxon>
        <taxon>Viridiplantae</taxon>
        <taxon>Streptophyta</taxon>
        <taxon>Embryophyta</taxon>
        <taxon>Tracheophyta</taxon>
        <taxon>Spermatophyta</taxon>
        <taxon>Magnoliopsida</taxon>
        <taxon>eudicotyledons</taxon>
        <taxon>Gunneridae</taxon>
        <taxon>Pentapetalae</taxon>
        <taxon>asterids</taxon>
        <taxon>Ericales</taxon>
        <taxon>Theaceae</taxon>
        <taxon>Camellia</taxon>
    </lineage>
</organism>
<reference evidence="3" key="1">
    <citation type="journal article" date="2020" name="Nat. Commun.">
        <title>Genome assembly of wild tea tree DASZ reveals pedigree and selection history of tea varieties.</title>
        <authorList>
            <person name="Zhang W."/>
            <person name="Zhang Y."/>
            <person name="Qiu H."/>
            <person name="Guo Y."/>
            <person name="Wan H."/>
            <person name="Zhang X."/>
            <person name="Scossa F."/>
            <person name="Alseekh S."/>
            <person name="Zhang Q."/>
            <person name="Wang P."/>
            <person name="Xu L."/>
            <person name="Schmidt M.H."/>
            <person name="Jia X."/>
            <person name="Li D."/>
            <person name="Zhu A."/>
            <person name="Guo F."/>
            <person name="Chen W."/>
            <person name="Ni D."/>
            <person name="Usadel B."/>
            <person name="Fernie A.R."/>
            <person name="Wen W."/>
        </authorList>
    </citation>
    <scope>NUCLEOTIDE SEQUENCE [LARGE SCALE GENOMIC DNA]</scope>
    <source>
        <strain evidence="3">cv. G240</strain>
    </source>
</reference>
<keyword evidence="3" id="KW-1185">Reference proteome</keyword>
<dbReference type="PROSITE" id="PS50879">
    <property type="entry name" value="RNASE_H_1"/>
    <property type="match status" value="1"/>
</dbReference>
<proteinExistence type="predicted"/>
<dbReference type="CDD" id="cd09279">
    <property type="entry name" value="RNase_HI_like"/>
    <property type="match status" value="1"/>
</dbReference>
<evidence type="ECO:0000259" key="1">
    <source>
        <dbReference type="PROSITE" id="PS50879"/>
    </source>
</evidence>
<dbReference type="EMBL" id="JACBKZ010000002">
    <property type="protein sequence ID" value="KAF5958862.1"/>
    <property type="molecule type" value="Genomic_DNA"/>
</dbReference>
<dbReference type="Gene3D" id="3.40.970.10">
    <property type="entry name" value="Ribonuclease H1, N-terminal domain"/>
    <property type="match status" value="1"/>
</dbReference>
<gene>
    <name evidence="2" type="ORF">HYC85_006087</name>
</gene>
<reference evidence="2 3" key="2">
    <citation type="submission" date="2020-07" db="EMBL/GenBank/DDBJ databases">
        <title>Genome assembly of wild tea tree DASZ reveals pedigree and selection history of tea varieties.</title>
        <authorList>
            <person name="Zhang W."/>
        </authorList>
    </citation>
    <scope>NUCLEOTIDE SEQUENCE [LARGE SCALE GENOMIC DNA]</scope>
    <source>
        <strain evidence="3">cv. G240</strain>
        <tissue evidence="2">Leaf</tissue>
    </source>
</reference>
<protein>
    <recommendedName>
        <fullName evidence="1">RNase H type-1 domain-containing protein</fullName>
    </recommendedName>
</protein>
<dbReference type="InterPro" id="IPR009027">
    <property type="entry name" value="Ribosomal_bL9/RNase_H1_N"/>
</dbReference>
<accession>A0A7J7I1C5</accession>
<dbReference type="PANTHER" id="PTHR46387">
    <property type="entry name" value="POLYNUCLEOTIDYL TRANSFERASE, RIBONUCLEASE H-LIKE SUPERFAMILY PROTEIN"/>
    <property type="match status" value="1"/>
</dbReference>
<dbReference type="PANTHER" id="PTHR46387:SF40">
    <property type="entry name" value="POLYNUCLEOTIDYL TRANSFERASE, RIBONUCLEASE H-LIKE SUPERFAMILY PROTEIN"/>
    <property type="match status" value="1"/>
</dbReference>
<dbReference type="GO" id="GO:0003676">
    <property type="term" value="F:nucleic acid binding"/>
    <property type="evidence" value="ECO:0007669"/>
    <property type="project" value="InterPro"/>
</dbReference>
<evidence type="ECO:0000313" key="2">
    <source>
        <dbReference type="EMBL" id="KAF5958862.1"/>
    </source>
</evidence>
<dbReference type="InterPro" id="IPR037056">
    <property type="entry name" value="RNase_H1_N_sf"/>
</dbReference>
<dbReference type="AlphaFoldDB" id="A0A7J7I1C5"/>
<evidence type="ECO:0000313" key="3">
    <source>
        <dbReference type="Proteomes" id="UP000593564"/>
    </source>
</evidence>
<dbReference type="Gene3D" id="3.30.420.10">
    <property type="entry name" value="Ribonuclease H-like superfamily/Ribonuclease H"/>
    <property type="match status" value="1"/>
</dbReference>
<dbReference type="SUPFAM" id="SSF53098">
    <property type="entry name" value="Ribonuclease H-like"/>
    <property type="match status" value="1"/>
</dbReference>
<dbReference type="InterPro" id="IPR012337">
    <property type="entry name" value="RNaseH-like_sf"/>
</dbReference>
<sequence length="319" mass="34782">MEDEKDAFYVVKKGDIVGVYKSLNDCQALLGSSVCDPSVSVFKGYCLPKEAENYLGSHGLKNAVYSIGATNVQDDLFGQLAVCPFQQPASSKGKALDNISPVKRLQHGVVGSSSIPAIPQSKQAKLQNFIEAPALCLSCTIEFDGASKGNPGLAGAGAMLRADDGSMVCRLREGVGIATNNVAEYRAVILGLRYALKKGFKHVRVQGDSKLVCMQVQGLWKIKNPNMAALCKVAKELKDKFMSFEIRHVEREFNSAADAQANLAVYLKEANDNGLLNLNLRIFLSEFDLLIQISHPFFSFFELSTWVSSSSKPWQLCQS</sequence>
<dbReference type="SUPFAM" id="SSF55658">
    <property type="entry name" value="L9 N-domain-like"/>
    <property type="match status" value="1"/>
</dbReference>
<name>A0A7J7I1C5_CAMSI</name>
<dbReference type="Proteomes" id="UP000593564">
    <property type="component" value="Unassembled WGS sequence"/>
</dbReference>
<dbReference type="Pfam" id="PF13456">
    <property type="entry name" value="RVT_3"/>
    <property type="match status" value="1"/>
</dbReference>
<feature type="domain" description="RNase H type-1" evidence="1">
    <location>
        <begin position="135"/>
        <end position="266"/>
    </location>
</feature>
<comment type="caution">
    <text evidence="2">The sequence shown here is derived from an EMBL/GenBank/DDBJ whole genome shotgun (WGS) entry which is preliminary data.</text>
</comment>
<dbReference type="FunFam" id="3.30.420.10:FF:000076">
    <property type="entry name" value="RBR-type E3 ubiquitin transferase"/>
    <property type="match status" value="1"/>
</dbReference>
<dbReference type="GO" id="GO:0004523">
    <property type="term" value="F:RNA-DNA hybrid ribonuclease activity"/>
    <property type="evidence" value="ECO:0007669"/>
    <property type="project" value="InterPro"/>
</dbReference>